<evidence type="ECO:0000259" key="1">
    <source>
        <dbReference type="Pfam" id="PF12146"/>
    </source>
</evidence>
<dbReference type="STRING" id="667725.A0A0L0G1U5"/>
<proteinExistence type="predicted"/>
<accession>A0A0L0G1U5</accession>
<dbReference type="Pfam" id="PF12146">
    <property type="entry name" value="Hydrolase_4"/>
    <property type="match status" value="1"/>
</dbReference>
<reference evidence="2 3" key="1">
    <citation type="submission" date="2011-02" db="EMBL/GenBank/DDBJ databases">
        <title>The Genome Sequence of Sphaeroforma arctica JP610.</title>
        <authorList>
            <consortium name="The Broad Institute Genome Sequencing Platform"/>
            <person name="Russ C."/>
            <person name="Cuomo C."/>
            <person name="Young S.K."/>
            <person name="Zeng Q."/>
            <person name="Gargeya S."/>
            <person name="Alvarado L."/>
            <person name="Berlin A."/>
            <person name="Chapman S.B."/>
            <person name="Chen Z."/>
            <person name="Freedman E."/>
            <person name="Gellesch M."/>
            <person name="Goldberg J."/>
            <person name="Griggs A."/>
            <person name="Gujja S."/>
            <person name="Heilman E."/>
            <person name="Heiman D."/>
            <person name="Howarth C."/>
            <person name="Mehta T."/>
            <person name="Neiman D."/>
            <person name="Pearson M."/>
            <person name="Roberts A."/>
            <person name="Saif S."/>
            <person name="Shea T."/>
            <person name="Shenoy N."/>
            <person name="Sisk P."/>
            <person name="Stolte C."/>
            <person name="Sykes S."/>
            <person name="White J."/>
            <person name="Yandava C."/>
            <person name="Burger G."/>
            <person name="Gray M.W."/>
            <person name="Holland P.W.H."/>
            <person name="King N."/>
            <person name="Lang F.B.F."/>
            <person name="Roger A.J."/>
            <person name="Ruiz-Trillo I."/>
            <person name="Haas B."/>
            <person name="Nusbaum C."/>
            <person name="Birren B."/>
        </authorList>
    </citation>
    <scope>NUCLEOTIDE SEQUENCE [LARGE SCALE GENOMIC DNA]</scope>
    <source>
        <strain evidence="2 3">JP610</strain>
    </source>
</reference>
<name>A0A0L0G1U5_9EUKA</name>
<keyword evidence="3" id="KW-1185">Reference proteome</keyword>
<dbReference type="AlphaFoldDB" id="A0A0L0G1U5"/>
<gene>
    <name evidence="2" type="ORF">SARC_05539</name>
</gene>
<dbReference type="PANTHER" id="PTHR11614">
    <property type="entry name" value="PHOSPHOLIPASE-RELATED"/>
    <property type="match status" value="1"/>
</dbReference>
<feature type="domain" description="Serine aminopeptidase S33" evidence="1">
    <location>
        <begin position="2"/>
        <end position="105"/>
    </location>
</feature>
<dbReference type="Proteomes" id="UP000054560">
    <property type="component" value="Unassembled WGS sequence"/>
</dbReference>
<dbReference type="GeneID" id="25906043"/>
<evidence type="ECO:0000313" key="3">
    <source>
        <dbReference type="Proteomes" id="UP000054560"/>
    </source>
</evidence>
<evidence type="ECO:0000313" key="2">
    <source>
        <dbReference type="EMBL" id="KNC82158.1"/>
    </source>
</evidence>
<dbReference type="OrthoDB" id="2498029at2759"/>
<dbReference type="InterPro" id="IPR022742">
    <property type="entry name" value="Hydrolase_4"/>
</dbReference>
<organism evidence="2 3">
    <name type="scientific">Sphaeroforma arctica JP610</name>
    <dbReference type="NCBI Taxonomy" id="667725"/>
    <lineage>
        <taxon>Eukaryota</taxon>
        <taxon>Ichthyosporea</taxon>
        <taxon>Ichthyophonida</taxon>
        <taxon>Sphaeroforma</taxon>
    </lineage>
</organism>
<dbReference type="InterPro" id="IPR029058">
    <property type="entry name" value="AB_hydrolase_fold"/>
</dbReference>
<dbReference type="EMBL" id="KQ241953">
    <property type="protein sequence ID" value="KNC82158.1"/>
    <property type="molecule type" value="Genomic_DNA"/>
</dbReference>
<sequence length="156" mass="17905">MAPKFNIGTVDPTMLCSSEYIVQQWRMDELNYHGTIRVRWANVTMKAAEENCVHLEQMVFPFICMQGMCDEIVIPEGASELFDRATSKDKTLIMFEGCGHEVHNEFSTSDVVDDMSKWLLDRLEASIDDKREEIVKFIPATVTHPNFSDPVDLDRL</sequence>
<dbReference type="RefSeq" id="XP_014156060.1">
    <property type="nucleotide sequence ID" value="XM_014300585.1"/>
</dbReference>
<dbReference type="Gene3D" id="3.40.50.1820">
    <property type="entry name" value="alpha/beta hydrolase"/>
    <property type="match status" value="1"/>
</dbReference>
<dbReference type="InterPro" id="IPR051044">
    <property type="entry name" value="MAG_DAG_Lipase"/>
</dbReference>
<dbReference type="SUPFAM" id="SSF53474">
    <property type="entry name" value="alpha/beta-Hydrolases"/>
    <property type="match status" value="1"/>
</dbReference>
<protein>
    <recommendedName>
        <fullName evidence="1">Serine aminopeptidase S33 domain-containing protein</fullName>
    </recommendedName>
</protein>